<evidence type="ECO:0000313" key="1">
    <source>
        <dbReference type="EMBL" id="KAJ7374312.1"/>
    </source>
</evidence>
<dbReference type="AlphaFoldDB" id="A0A9W9Z380"/>
<comment type="caution">
    <text evidence="1">The sequence shown here is derived from an EMBL/GenBank/DDBJ whole genome shotgun (WGS) entry which is preliminary data.</text>
</comment>
<proteinExistence type="predicted"/>
<reference evidence="1" key="1">
    <citation type="submission" date="2023-01" db="EMBL/GenBank/DDBJ databases">
        <title>Genome assembly of the deep-sea coral Lophelia pertusa.</title>
        <authorList>
            <person name="Herrera S."/>
            <person name="Cordes E."/>
        </authorList>
    </citation>
    <scope>NUCLEOTIDE SEQUENCE</scope>
    <source>
        <strain evidence="1">USNM1676648</strain>
        <tissue evidence="1">Polyp</tissue>
    </source>
</reference>
<dbReference type="EMBL" id="MU826828">
    <property type="protein sequence ID" value="KAJ7374312.1"/>
    <property type="molecule type" value="Genomic_DNA"/>
</dbReference>
<name>A0A9W9Z380_9CNID</name>
<protein>
    <submittedName>
        <fullName evidence="1">Uncharacterized protein</fullName>
    </submittedName>
</protein>
<sequence length="103" mass="11471">MRLHRYKTAVLPVLGSRGSISAVSLDDGRRKQHKCFNNAEVLLDSSPKAADCNLEQQKTTTKEVVAAHLRETAQMFNNGEVLLDSSPKAADCNLEQHRQPQKK</sequence>
<accession>A0A9W9Z380</accession>
<dbReference type="Proteomes" id="UP001163046">
    <property type="component" value="Unassembled WGS sequence"/>
</dbReference>
<gene>
    <name evidence="1" type="ORF">OS493_007400</name>
</gene>
<organism evidence="1 2">
    <name type="scientific">Desmophyllum pertusum</name>
    <dbReference type="NCBI Taxonomy" id="174260"/>
    <lineage>
        <taxon>Eukaryota</taxon>
        <taxon>Metazoa</taxon>
        <taxon>Cnidaria</taxon>
        <taxon>Anthozoa</taxon>
        <taxon>Hexacorallia</taxon>
        <taxon>Scleractinia</taxon>
        <taxon>Caryophylliina</taxon>
        <taxon>Caryophylliidae</taxon>
        <taxon>Desmophyllum</taxon>
    </lineage>
</organism>
<evidence type="ECO:0000313" key="2">
    <source>
        <dbReference type="Proteomes" id="UP001163046"/>
    </source>
</evidence>
<keyword evidence="2" id="KW-1185">Reference proteome</keyword>